<dbReference type="EMBL" id="KV448501">
    <property type="protein sequence ID" value="OAX35438.1"/>
    <property type="molecule type" value="Genomic_DNA"/>
</dbReference>
<name>A0A1B7MS49_9AGAM</name>
<accession>A0A1B7MS49</accession>
<evidence type="ECO:0000256" key="1">
    <source>
        <dbReference type="SAM" id="Phobius"/>
    </source>
</evidence>
<keyword evidence="3" id="KW-1185">Reference proteome</keyword>
<dbReference type="Proteomes" id="UP000092154">
    <property type="component" value="Unassembled WGS sequence"/>
</dbReference>
<evidence type="ECO:0000313" key="3">
    <source>
        <dbReference type="Proteomes" id="UP000092154"/>
    </source>
</evidence>
<proteinExistence type="predicted"/>
<sequence length="183" mass="20094">MCRQTHPTLLFELVHYILSISSGPRASSSSSMSSFLSSSPITWSRPDQPYSTIVRRIASAGFRFLDRCLRVFSATAATSTCEDCKDCSCIRKFTLACLRRADLLRSLRCCFSTTSASLSAVALTWAILLVYMSPRVETIAMSSLLLGTPLRWVIAAACEVSGQLLGHIPLLDASKRVASRYID</sequence>
<feature type="transmembrane region" description="Helical" evidence="1">
    <location>
        <begin position="109"/>
        <end position="132"/>
    </location>
</feature>
<organism evidence="2 3">
    <name type="scientific">Rhizopogon vinicolor AM-OR11-026</name>
    <dbReference type="NCBI Taxonomy" id="1314800"/>
    <lineage>
        <taxon>Eukaryota</taxon>
        <taxon>Fungi</taxon>
        <taxon>Dikarya</taxon>
        <taxon>Basidiomycota</taxon>
        <taxon>Agaricomycotina</taxon>
        <taxon>Agaricomycetes</taxon>
        <taxon>Agaricomycetidae</taxon>
        <taxon>Boletales</taxon>
        <taxon>Suillineae</taxon>
        <taxon>Rhizopogonaceae</taxon>
        <taxon>Rhizopogon</taxon>
    </lineage>
</organism>
<evidence type="ECO:0000313" key="2">
    <source>
        <dbReference type="EMBL" id="OAX35438.1"/>
    </source>
</evidence>
<reference evidence="2 3" key="1">
    <citation type="submission" date="2016-06" db="EMBL/GenBank/DDBJ databases">
        <title>Comparative genomics of the ectomycorrhizal sister species Rhizopogon vinicolor and Rhizopogon vesiculosus (Basidiomycota: Boletales) reveals a divergence of the mating type B locus.</title>
        <authorList>
            <consortium name="DOE Joint Genome Institute"/>
            <person name="Mujic A.B."/>
            <person name="Kuo A."/>
            <person name="Tritt A."/>
            <person name="Lipzen A."/>
            <person name="Chen C."/>
            <person name="Johnson J."/>
            <person name="Sharma A."/>
            <person name="Barry K."/>
            <person name="Grigoriev I.V."/>
            <person name="Spatafora J.W."/>
        </authorList>
    </citation>
    <scope>NUCLEOTIDE SEQUENCE [LARGE SCALE GENOMIC DNA]</scope>
    <source>
        <strain evidence="2 3">AM-OR11-026</strain>
    </source>
</reference>
<keyword evidence="1" id="KW-0812">Transmembrane</keyword>
<gene>
    <name evidence="2" type="ORF">K503DRAFT_858622</name>
</gene>
<dbReference type="AlphaFoldDB" id="A0A1B7MS49"/>
<protein>
    <submittedName>
        <fullName evidence="2">Uncharacterized protein</fullName>
    </submittedName>
</protein>
<dbReference type="InParanoid" id="A0A1B7MS49"/>
<keyword evidence="1" id="KW-1133">Transmembrane helix</keyword>
<keyword evidence="1" id="KW-0472">Membrane</keyword>